<dbReference type="InterPro" id="IPR000010">
    <property type="entry name" value="Cystatin_dom"/>
</dbReference>
<evidence type="ECO:0000256" key="2">
    <source>
        <dbReference type="ARBA" id="ARBA00022704"/>
    </source>
</evidence>
<proteinExistence type="predicted"/>
<dbReference type="PANTHER" id="PTHR31260:SF28">
    <property type="entry name" value="CYSTATIN DOMAIN PROTEIN"/>
    <property type="match status" value="1"/>
</dbReference>
<dbReference type="EMBL" id="JXTC01000060">
    <property type="protein sequence ID" value="PON93103.1"/>
    <property type="molecule type" value="Genomic_DNA"/>
</dbReference>
<evidence type="ECO:0000259" key="3">
    <source>
        <dbReference type="Pfam" id="PF00031"/>
    </source>
</evidence>
<dbReference type="InterPro" id="IPR006462">
    <property type="entry name" value="MS5"/>
</dbReference>
<sequence>MTTHRDLDDDEYHPSTGVFSTNPYLAAYSQQVEASEGFYLDYDALPSKCRHYATFRPVPPTNERVVAGAHFGLGIYNANHRGSNLRLARIVRANSEQVAGMMYYITLQATDGCFYELKLDEGVAPFWTRAVARELLEIKCSISGVGVAAPWTSAMVPTFCFKWRCGAGSSLDGILAPTAGIAVPTHESKWQFWIF</sequence>
<protein>
    <submittedName>
        <fullName evidence="4">Cystatin domain containing protein</fullName>
    </submittedName>
</protein>
<dbReference type="Pfam" id="PF00031">
    <property type="entry name" value="Cystatin"/>
    <property type="match status" value="1"/>
</dbReference>
<feature type="domain" description="Cystatin" evidence="3">
    <location>
        <begin position="56"/>
        <end position="117"/>
    </location>
</feature>
<comment type="caution">
    <text evidence="4">The sequence shown here is derived from an EMBL/GenBank/DDBJ whole genome shotgun (WGS) entry which is preliminary data.</text>
</comment>
<dbReference type="OrthoDB" id="1596073at2759"/>
<evidence type="ECO:0000313" key="5">
    <source>
        <dbReference type="Proteomes" id="UP000237000"/>
    </source>
</evidence>
<evidence type="ECO:0000256" key="1">
    <source>
        <dbReference type="ARBA" id="ARBA00022690"/>
    </source>
</evidence>
<name>A0A2P5F5N5_TREOI</name>
<evidence type="ECO:0000313" key="4">
    <source>
        <dbReference type="EMBL" id="PON93103.1"/>
    </source>
</evidence>
<organism evidence="4 5">
    <name type="scientific">Trema orientale</name>
    <name type="common">Charcoal tree</name>
    <name type="synonym">Celtis orientalis</name>
    <dbReference type="NCBI Taxonomy" id="63057"/>
    <lineage>
        <taxon>Eukaryota</taxon>
        <taxon>Viridiplantae</taxon>
        <taxon>Streptophyta</taxon>
        <taxon>Embryophyta</taxon>
        <taxon>Tracheophyta</taxon>
        <taxon>Spermatophyta</taxon>
        <taxon>Magnoliopsida</taxon>
        <taxon>eudicotyledons</taxon>
        <taxon>Gunneridae</taxon>
        <taxon>Pentapetalae</taxon>
        <taxon>rosids</taxon>
        <taxon>fabids</taxon>
        <taxon>Rosales</taxon>
        <taxon>Cannabaceae</taxon>
        <taxon>Trema</taxon>
    </lineage>
</organism>
<dbReference type="Proteomes" id="UP000237000">
    <property type="component" value="Unassembled WGS sequence"/>
</dbReference>
<gene>
    <name evidence="4" type="ORF">TorRG33x02_110090</name>
</gene>
<dbReference type="InParanoid" id="A0A2P5F5N5"/>
<dbReference type="CDD" id="cd00042">
    <property type="entry name" value="CY"/>
    <property type="match status" value="1"/>
</dbReference>
<dbReference type="AlphaFoldDB" id="A0A2P5F5N5"/>
<reference evidence="5" key="1">
    <citation type="submission" date="2016-06" db="EMBL/GenBank/DDBJ databases">
        <title>Parallel loss of symbiosis genes in relatives of nitrogen-fixing non-legume Parasponia.</title>
        <authorList>
            <person name="Van Velzen R."/>
            <person name="Holmer R."/>
            <person name="Bu F."/>
            <person name="Rutten L."/>
            <person name="Van Zeijl A."/>
            <person name="Liu W."/>
            <person name="Santuari L."/>
            <person name="Cao Q."/>
            <person name="Sharma T."/>
            <person name="Shen D."/>
            <person name="Roswanjaya Y."/>
            <person name="Wardhani T."/>
            <person name="Kalhor M.S."/>
            <person name="Jansen J."/>
            <person name="Van den Hoogen J."/>
            <person name="Gungor B."/>
            <person name="Hartog M."/>
            <person name="Hontelez J."/>
            <person name="Verver J."/>
            <person name="Yang W.-C."/>
            <person name="Schijlen E."/>
            <person name="Repin R."/>
            <person name="Schilthuizen M."/>
            <person name="Schranz E."/>
            <person name="Heidstra R."/>
            <person name="Miyata K."/>
            <person name="Fedorova E."/>
            <person name="Kohlen W."/>
            <person name="Bisseling T."/>
            <person name="Smit S."/>
            <person name="Geurts R."/>
        </authorList>
    </citation>
    <scope>NUCLEOTIDE SEQUENCE [LARGE SCALE GENOMIC DNA]</scope>
    <source>
        <strain evidence="5">cv. RG33-2</strain>
    </source>
</reference>
<keyword evidence="5" id="KW-1185">Reference proteome</keyword>
<keyword evidence="2" id="KW-0789">Thiol protease inhibitor</keyword>
<keyword evidence="1" id="KW-0646">Protease inhibitor</keyword>
<dbReference type="SUPFAM" id="SSF54403">
    <property type="entry name" value="Cystatin/monellin"/>
    <property type="match status" value="1"/>
</dbReference>
<dbReference type="Gene3D" id="3.10.450.10">
    <property type="match status" value="1"/>
</dbReference>
<dbReference type="PANTHER" id="PTHR31260">
    <property type="entry name" value="CYSTATIN/MONELLIN SUPERFAMILY PROTEIN"/>
    <property type="match status" value="1"/>
</dbReference>
<dbReference type="InterPro" id="IPR046350">
    <property type="entry name" value="Cystatin_sf"/>
</dbReference>
<dbReference type="GO" id="GO:0004869">
    <property type="term" value="F:cysteine-type endopeptidase inhibitor activity"/>
    <property type="evidence" value="ECO:0007669"/>
    <property type="project" value="UniProtKB-KW"/>
</dbReference>
<accession>A0A2P5F5N5</accession>